<dbReference type="EMBL" id="CP031222">
    <property type="protein sequence ID" value="AXI04398.1"/>
    <property type="molecule type" value="Genomic_DNA"/>
</dbReference>
<dbReference type="KEGG" id="mbah:HYN46_17080"/>
<dbReference type="EMBL" id="CP031222">
    <property type="protein sequence ID" value="AXI04354.1"/>
    <property type="molecule type" value="Genomic_DNA"/>
</dbReference>
<name>A0A345PAT9_9GAMM</name>
<keyword evidence="1" id="KW-1133">Transmembrane helix</keyword>
<dbReference type="Proteomes" id="UP000253940">
    <property type="component" value="Chromosome"/>
</dbReference>
<evidence type="ECO:0000256" key="1">
    <source>
        <dbReference type="SAM" id="Phobius"/>
    </source>
</evidence>
<dbReference type="KEGG" id="mbah:HYN46_16835"/>
<sequence length="94" mass="10298">MDKFESDLQEFLEGIDLIATPNPVKDISITNQPNPIKDIDFERIDQICTQRLQAPDFAQPQIDPESGGNGLVIIGVFLVFLGLYIGACAVGVHL</sequence>
<keyword evidence="1" id="KW-0472">Membrane</keyword>
<evidence type="ECO:0000313" key="3">
    <source>
        <dbReference type="EMBL" id="AXI04398.1"/>
    </source>
</evidence>
<gene>
    <name evidence="2" type="ORF">HYN46_16835</name>
    <name evidence="3" type="ORF">HYN46_17080</name>
</gene>
<protein>
    <submittedName>
        <fullName evidence="3">Uncharacterized protein</fullName>
    </submittedName>
</protein>
<proteinExistence type="predicted"/>
<accession>A0A345PAT9</accession>
<keyword evidence="1" id="KW-0812">Transmembrane</keyword>
<feature type="transmembrane region" description="Helical" evidence="1">
    <location>
        <begin position="70"/>
        <end position="92"/>
    </location>
</feature>
<evidence type="ECO:0000313" key="4">
    <source>
        <dbReference type="Proteomes" id="UP000253940"/>
    </source>
</evidence>
<dbReference type="AlphaFoldDB" id="A0A345PAT9"/>
<reference evidence="3 4" key="1">
    <citation type="submission" date="2018-07" db="EMBL/GenBank/DDBJ databases">
        <title>Genome sequencing of Moraxellaceae gen. HYN0046.</title>
        <authorList>
            <person name="Kim M."/>
            <person name="Yi H."/>
        </authorList>
    </citation>
    <scope>NUCLEOTIDE SEQUENCE [LARGE SCALE GENOMIC DNA]</scope>
    <source>
        <strain evidence="3 4">HYN0046</strain>
    </source>
</reference>
<dbReference type="RefSeq" id="WP_114900462.1">
    <property type="nucleotide sequence ID" value="NZ_CP031222.1"/>
</dbReference>
<organism evidence="3 4">
    <name type="scientific">Aquirhabdus parva</name>
    <dbReference type="NCBI Taxonomy" id="2283318"/>
    <lineage>
        <taxon>Bacteria</taxon>
        <taxon>Pseudomonadati</taxon>
        <taxon>Pseudomonadota</taxon>
        <taxon>Gammaproteobacteria</taxon>
        <taxon>Moraxellales</taxon>
        <taxon>Moraxellaceae</taxon>
        <taxon>Aquirhabdus</taxon>
    </lineage>
</organism>
<evidence type="ECO:0000313" key="2">
    <source>
        <dbReference type="EMBL" id="AXI04354.1"/>
    </source>
</evidence>
<keyword evidence="4" id="KW-1185">Reference proteome</keyword>